<name>R7TWX6_CAPTE</name>
<dbReference type="OMA" id="SATMNER"/>
<evidence type="ECO:0008006" key="7">
    <source>
        <dbReference type="Google" id="ProtNLM"/>
    </source>
</evidence>
<dbReference type="STRING" id="283909.R7TWX6"/>
<dbReference type="EMBL" id="KB307921">
    <property type="protein sequence ID" value="ELT98408.1"/>
    <property type="molecule type" value="Genomic_DNA"/>
</dbReference>
<dbReference type="GO" id="GO:0003723">
    <property type="term" value="F:RNA binding"/>
    <property type="evidence" value="ECO:0007669"/>
    <property type="project" value="UniProtKB-UniRule"/>
</dbReference>
<feature type="domain" description="DRBM" evidence="2">
    <location>
        <begin position="310"/>
        <end position="380"/>
    </location>
</feature>
<evidence type="ECO:0000259" key="2">
    <source>
        <dbReference type="PROSITE" id="PS50137"/>
    </source>
</evidence>
<evidence type="ECO:0000313" key="6">
    <source>
        <dbReference type="Proteomes" id="UP000014760"/>
    </source>
</evidence>
<reference evidence="4 6" key="2">
    <citation type="journal article" date="2013" name="Nature">
        <title>Insights into bilaterian evolution from three spiralian genomes.</title>
        <authorList>
            <person name="Simakov O."/>
            <person name="Marletaz F."/>
            <person name="Cho S.J."/>
            <person name="Edsinger-Gonzales E."/>
            <person name="Havlak P."/>
            <person name="Hellsten U."/>
            <person name="Kuo D.H."/>
            <person name="Larsson T."/>
            <person name="Lv J."/>
            <person name="Arendt D."/>
            <person name="Savage R."/>
            <person name="Osoegawa K."/>
            <person name="de Jong P."/>
            <person name="Grimwood J."/>
            <person name="Chapman J.A."/>
            <person name="Shapiro H."/>
            <person name="Aerts A."/>
            <person name="Otillar R.P."/>
            <person name="Terry A.Y."/>
            <person name="Boore J.L."/>
            <person name="Grigoriev I.V."/>
            <person name="Lindberg D.R."/>
            <person name="Seaver E.C."/>
            <person name="Weisblat D.A."/>
            <person name="Putnam N.H."/>
            <person name="Rokhsar D.S."/>
        </authorList>
    </citation>
    <scope>NUCLEOTIDE SEQUENCE</scope>
    <source>
        <strain evidence="4 6">I ESC-2004</strain>
    </source>
</reference>
<dbReference type="EMBL" id="AMQN01010460">
    <property type="status" value="NOT_ANNOTATED_CDS"/>
    <property type="molecule type" value="Genomic_DNA"/>
</dbReference>
<dbReference type="SMART" id="SM00443">
    <property type="entry name" value="G_patch"/>
    <property type="match status" value="1"/>
</dbReference>
<dbReference type="Proteomes" id="UP000014760">
    <property type="component" value="Unassembled WGS sequence"/>
</dbReference>
<sequence>MAQLRAGGKSLGDLTDYCKRIAEKQRIRRGDDDSSGDEASIAPTDDEDALFINHPFKVKDAPIIMNIRNSRQLPVLTINDKSERSKTLRLEFPVSSGSQHRRKEDEWVPVEKPSTASELAMRVARECISKKVEVAAMRAAAEENNEKVFAAAVHNKDINIGELVSARLSAMRKLQDNPMDVEAMNSMYKSQKQMSQWAESKQLPGQFLGSTGAQVLSQQELLGDPRNQAWAKKDTFKKAMPVTGGVGKFLLEKMGWREGTGLGKEGRGTLEPIMLDVKNDRKGLNADGEGDKKSQLAITTAGAGPTAGKHPVSALMELCKRRRWATPTFDQVSEHGPPHRKMFLFKARVNNVDYQPNVASGTKKAAKLNAAIVCLQTLGIPCQSS</sequence>
<dbReference type="InterPro" id="IPR032922">
    <property type="entry name" value="SON"/>
</dbReference>
<dbReference type="EnsemblMetazoa" id="CapteT158003">
    <property type="protein sequence ID" value="CapteP158003"/>
    <property type="gene ID" value="CapteG158003"/>
</dbReference>
<evidence type="ECO:0000259" key="3">
    <source>
        <dbReference type="PROSITE" id="PS50174"/>
    </source>
</evidence>
<gene>
    <name evidence="4" type="ORF">CAPTEDRAFT_158003</name>
</gene>
<dbReference type="Pfam" id="PF00035">
    <property type="entry name" value="dsrm"/>
    <property type="match status" value="1"/>
</dbReference>
<dbReference type="HOGENOM" id="CLU_015129_1_0_1"/>
<dbReference type="InterPro" id="IPR014720">
    <property type="entry name" value="dsRBD_dom"/>
</dbReference>
<evidence type="ECO:0000256" key="1">
    <source>
        <dbReference type="PROSITE-ProRule" id="PRU00266"/>
    </source>
</evidence>
<dbReference type="GO" id="GO:0048024">
    <property type="term" value="P:regulation of mRNA splicing, via spliceosome"/>
    <property type="evidence" value="ECO:0007669"/>
    <property type="project" value="TreeGrafter"/>
</dbReference>
<reference evidence="6" key="1">
    <citation type="submission" date="2012-12" db="EMBL/GenBank/DDBJ databases">
        <authorList>
            <person name="Hellsten U."/>
            <person name="Grimwood J."/>
            <person name="Chapman J.A."/>
            <person name="Shapiro H."/>
            <person name="Aerts A."/>
            <person name="Otillar R.P."/>
            <person name="Terry A.Y."/>
            <person name="Boore J.L."/>
            <person name="Simakov O."/>
            <person name="Marletaz F."/>
            <person name="Cho S.-J."/>
            <person name="Edsinger-Gonzales E."/>
            <person name="Havlak P."/>
            <person name="Kuo D.-H."/>
            <person name="Larsson T."/>
            <person name="Lv J."/>
            <person name="Arendt D."/>
            <person name="Savage R."/>
            <person name="Osoegawa K."/>
            <person name="de Jong P."/>
            <person name="Lindberg D.R."/>
            <person name="Seaver E.C."/>
            <person name="Weisblat D.A."/>
            <person name="Putnam N.H."/>
            <person name="Grigoriev I.V."/>
            <person name="Rokhsar D.S."/>
        </authorList>
    </citation>
    <scope>NUCLEOTIDE SEQUENCE</scope>
    <source>
        <strain evidence="6">I ESC-2004</strain>
    </source>
</reference>
<dbReference type="PROSITE" id="PS50174">
    <property type="entry name" value="G_PATCH"/>
    <property type="match status" value="1"/>
</dbReference>
<dbReference type="Pfam" id="PF01585">
    <property type="entry name" value="G-patch"/>
    <property type="match status" value="1"/>
</dbReference>
<keyword evidence="1" id="KW-0694">RNA-binding</keyword>
<evidence type="ECO:0000313" key="5">
    <source>
        <dbReference type="EnsemblMetazoa" id="CapteP158003"/>
    </source>
</evidence>
<dbReference type="PANTHER" id="PTHR46528">
    <property type="entry name" value="PROTEIN SON"/>
    <property type="match status" value="1"/>
</dbReference>
<proteinExistence type="predicted"/>
<dbReference type="OrthoDB" id="786951at2759"/>
<dbReference type="AlphaFoldDB" id="R7TWX6"/>
<dbReference type="SUPFAM" id="SSF54768">
    <property type="entry name" value="dsRNA-binding domain-like"/>
    <property type="match status" value="1"/>
</dbReference>
<accession>R7TWX6</accession>
<dbReference type="PROSITE" id="PS50137">
    <property type="entry name" value="DS_RBD"/>
    <property type="match status" value="1"/>
</dbReference>
<dbReference type="GO" id="GO:0051726">
    <property type="term" value="P:regulation of cell cycle"/>
    <property type="evidence" value="ECO:0007669"/>
    <property type="project" value="InterPro"/>
</dbReference>
<keyword evidence="6" id="KW-1185">Reference proteome</keyword>
<dbReference type="SMART" id="SM00358">
    <property type="entry name" value="DSRM"/>
    <property type="match status" value="1"/>
</dbReference>
<reference evidence="5" key="3">
    <citation type="submission" date="2015-06" db="UniProtKB">
        <authorList>
            <consortium name="EnsemblMetazoa"/>
        </authorList>
    </citation>
    <scope>IDENTIFICATION</scope>
</reference>
<evidence type="ECO:0000313" key="4">
    <source>
        <dbReference type="EMBL" id="ELT98408.1"/>
    </source>
</evidence>
<dbReference type="Gene3D" id="3.30.160.20">
    <property type="match status" value="1"/>
</dbReference>
<protein>
    <recommendedName>
        <fullName evidence="7">G-patch domain-containing protein</fullName>
    </recommendedName>
</protein>
<dbReference type="InterPro" id="IPR000467">
    <property type="entry name" value="G_patch_dom"/>
</dbReference>
<feature type="domain" description="G-patch" evidence="3">
    <location>
        <begin position="243"/>
        <end position="289"/>
    </location>
</feature>
<dbReference type="PANTHER" id="PTHR46528:SF1">
    <property type="entry name" value="PROTEIN SON"/>
    <property type="match status" value="1"/>
</dbReference>
<dbReference type="FunCoup" id="R7TWX6">
    <property type="interactions" value="36"/>
</dbReference>
<dbReference type="CDD" id="cd19870">
    <property type="entry name" value="DSRM_SON-like"/>
    <property type="match status" value="1"/>
</dbReference>
<organism evidence="4">
    <name type="scientific">Capitella teleta</name>
    <name type="common">Polychaete worm</name>
    <dbReference type="NCBI Taxonomy" id="283909"/>
    <lineage>
        <taxon>Eukaryota</taxon>
        <taxon>Metazoa</taxon>
        <taxon>Spiralia</taxon>
        <taxon>Lophotrochozoa</taxon>
        <taxon>Annelida</taxon>
        <taxon>Polychaeta</taxon>
        <taxon>Sedentaria</taxon>
        <taxon>Scolecida</taxon>
        <taxon>Capitellidae</taxon>
        <taxon>Capitella</taxon>
    </lineage>
</organism>